<dbReference type="InParanoid" id="A0A1Y1XJ61"/>
<protein>
    <recommendedName>
        <fullName evidence="4">RING-type domain-containing protein</fullName>
    </recommendedName>
</protein>
<evidence type="ECO:0000259" key="4">
    <source>
        <dbReference type="PROSITE" id="PS50089"/>
    </source>
</evidence>
<feature type="transmembrane region" description="Helical" evidence="3">
    <location>
        <begin position="208"/>
        <end position="235"/>
    </location>
</feature>
<dbReference type="PROSITE" id="PS50089">
    <property type="entry name" value="ZF_RING_2"/>
    <property type="match status" value="1"/>
</dbReference>
<gene>
    <name evidence="5" type="ORF">K493DRAFT_319969</name>
</gene>
<feature type="transmembrane region" description="Helical" evidence="3">
    <location>
        <begin position="176"/>
        <end position="196"/>
    </location>
</feature>
<dbReference type="PANTHER" id="PTHR46225">
    <property type="entry name" value="C3H4 TYPE ZINC FINGER PROTEIN"/>
    <property type="match status" value="1"/>
</dbReference>
<dbReference type="EMBL" id="MCFE01000590">
    <property type="protein sequence ID" value="ORX85446.1"/>
    <property type="molecule type" value="Genomic_DNA"/>
</dbReference>
<dbReference type="SUPFAM" id="SSF57850">
    <property type="entry name" value="RING/U-box"/>
    <property type="match status" value="1"/>
</dbReference>
<keyword evidence="3" id="KW-1133">Transmembrane helix</keyword>
<dbReference type="Gene3D" id="3.30.40.10">
    <property type="entry name" value="Zinc/RING finger domain, C3HC4 (zinc finger)"/>
    <property type="match status" value="1"/>
</dbReference>
<feature type="region of interest" description="Disordered" evidence="2">
    <location>
        <begin position="14"/>
        <end position="46"/>
    </location>
</feature>
<accession>A0A1Y1XJ61</accession>
<dbReference type="AlphaFoldDB" id="A0A1Y1XJ61"/>
<sequence length="395" mass="44433">MEPKDDSLVVINVDSGQEPGLSDHSTTTTIRTEPAARPNPDLNRSQNIANDTQRLYASALATSTTSFPRTPSVHNAVIARRNILSHIRDSYRAISRTNRILLIITSTFSISLVTAMIVVLIVSRDKPCDRPLRVFLILYVIKFGLGIPLTLVHYLHPDGRYPQYSSNVWVQWTDRMKSLLDFLGVFFFIMGNYFLFTSNTCERTAPSLFGMSLAMIIMGYFMVAIPVLLCATAVFCLPCVLVVLRALHIGPDSNTGAKPEEIKSIALLRYRHGGPTQCSIANNQHPNISSVGFSQKFAFLRKLRLRFGQKKKHHVDDFVDKNEISNLPEFRVADPEDAVCVICLEEYGDGDLVRKLHCNHHFHQPCLDEWLLINKFCPLCKASVLQGKNETSEEP</sequence>
<dbReference type="Proteomes" id="UP000193498">
    <property type="component" value="Unassembled WGS sequence"/>
</dbReference>
<dbReference type="OrthoDB" id="8062037at2759"/>
<evidence type="ECO:0000313" key="5">
    <source>
        <dbReference type="EMBL" id="ORX85446.1"/>
    </source>
</evidence>
<name>A0A1Y1XJ61_9FUNG</name>
<dbReference type="STRING" id="1314790.A0A1Y1XJ61"/>
<dbReference type="GO" id="GO:0008270">
    <property type="term" value="F:zinc ion binding"/>
    <property type="evidence" value="ECO:0007669"/>
    <property type="project" value="UniProtKB-KW"/>
</dbReference>
<feature type="domain" description="RING-type" evidence="4">
    <location>
        <begin position="340"/>
        <end position="381"/>
    </location>
</feature>
<feature type="transmembrane region" description="Helical" evidence="3">
    <location>
        <begin position="134"/>
        <end position="156"/>
    </location>
</feature>
<keyword evidence="3" id="KW-0812">Transmembrane</keyword>
<comment type="caution">
    <text evidence="5">The sequence shown here is derived from an EMBL/GenBank/DDBJ whole genome shotgun (WGS) entry which is preliminary data.</text>
</comment>
<dbReference type="InterPro" id="IPR001841">
    <property type="entry name" value="Znf_RING"/>
</dbReference>
<organism evidence="5 6">
    <name type="scientific">Basidiobolus meristosporus CBS 931.73</name>
    <dbReference type="NCBI Taxonomy" id="1314790"/>
    <lineage>
        <taxon>Eukaryota</taxon>
        <taxon>Fungi</taxon>
        <taxon>Fungi incertae sedis</taxon>
        <taxon>Zoopagomycota</taxon>
        <taxon>Entomophthoromycotina</taxon>
        <taxon>Basidiobolomycetes</taxon>
        <taxon>Basidiobolales</taxon>
        <taxon>Basidiobolaceae</taxon>
        <taxon>Basidiobolus</taxon>
    </lineage>
</organism>
<evidence type="ECO:0000256" key="3">
    <source>
        <dbReference type="SAM" id="Phobius"/>
    </source>
</evidence>
<proteinExistence type="predicted"/>
<dbReference type="SMART" id="SM00184">
    <property type="entry name" value="RING"/>
    <property type="match status" value="1"/>
</dbReference>
<keyword evidence="1" id="KW-0479">Metal-binding</keyword>
<dbReference type="InterPro" id="IPR013083">
    <property type="entry name" value="Znf_RING/FYVE/PHD"/>
</dbReference>
<feature type="transmembrane region" description="Helical" evidence="3">
    <location>
        <begin position="100"/>
        <end position="122"/>
    </location>
</feature>
<evidence type="ECO:0000313" key="6">
    <source>
        <dbReference type="Proteomes" id="UP000193498"/>
    </source>
</evidence>
<keyword evidence="3" id="KW-0472">Membrane</keyword>
<dbReference type="PANTHER" id="PTHR46225:SF19">
    <property type="entry name" value="RING-TYPE DOMAIN-CONTAINING PROTEIN"/>
    <property type="match status" value="1"/>
</dbReference>
<evidence type="ECO:0000256" key="1">
    <source>
        <dbReference type="PROSITE-ProRule" id="PRU00175"/>
    </source>
</evidence>
<dbReference type="Pfam" id="PF13639">
    <property type="entry name" value="zf-RING_2"/>
    <property type="match status" value="1"/>
</dbReference>
<reference evidence="5 6" key="1">
    <citation type="submission" date="2016-07" db="EMBL/GenBank/DDBJ databases">
        <title>Pervasive Adenine N6-methylation of Active Genes in Fungi.</title>
        <authorList>
            <consortium name="DOE Joint Genome Institute"/>
            <person name="Mondo S.J."/>
            <person name="Dannebaum R.O."/>
            <person name="Kuo R.C."/>
            <person name="Labutti K."/>
            <person name="Haridas S."/>
            <person name="Kuo A."/>
            <person name="Salamov A."/>
            <person name="Ahrendt S.R."/>
            <person name="Lipzen A."/>
            <person name="Sullivan W."/>
            <person name="Andreopoulos W.B."/>
            <person name="Clum A."/>
            <person name="Lindquist E."/>
            <person name="Daum C."/>
            <person name="Ramamoorthy G.K."/>
            <person name="Gryganskyi A."/>
            <person name="Culley D."/>
            <person name="Magnuson J.K."/>
            <person name="James T.Y."/>
            <person name="O'Malley M.A."/>
            <person name="Stajich J.E."/>
            <person name="Spatafora J.W."/>
            <person name="Visel A."/>
            <person name="Grigoriev I.V."/>
        </authorList>
    </citation>
    <scope>NUCLEOTIDE SEQUENCE [LARGE SCALE GENOMIC DNA]</scope>
    <source>
        <strain evidence="5 6">CBS 931.73</strain>
    </source>
</reference>
<keyword evidence="1" id="KW-0863">Zinc-finger</keyword>
<evidence type="ECO:0000256" key="2">
    <source>
        <dbReference type="SAM" id="MobiDB-lite"/>
    </source>
</evidence>
<keyword evidence="6" id="KW-1185">Reference proteome</keyword>
<keyword evidence="1" id="KW-0862">Zinc</keyword>